<proteinExistence type="predicted"/>
<name>A0ABR3X140_9PEZI</name>
<organism evidence="2 3">
    <name type="scientific">Diaporthe australafricana</name>
    <dbReference type="NCBI Taxonomy" id="127596"/>
    <lineage>
        <taxon>Eukaryota</taxon>
        <taxon>Fungi</taxon>
        <taxon>Dikarya</taxon>
        <taxon>Ascomycota</taxon>
        <taxon>Pezizomycotina</taxon>
        <taxon>Sordariomycetes</taxon>
        <taxon>Sordariomycetidae</taxon>
        <taxon>Diaporthales</taxon>
        <taxon>Diaporthaceae</taxon>
        <taxon>Diaporthe</taxon>
    </lineage>
</organism>
<accession>A0ABR3X140</accession>
<feature type="region of interest" description="Disordered" evidence="1">
    <location>
        <begin position="1"/>
        <end position="44"/>
    </location>
</feature>
<sequence>MPSGKLVGASTTFGKDKEKSDDGRSSGASDTEQYGATQETSNRLSRRWQDSFAYTLADEDSNSQPCTHNTFFKASRRRESLGEPQIPFNSDGILTYEVFDLLAKKYEECLDGEDFDFEKLQTTRFTDSLVESPTTDVTPFGQAIEGEDVSGAAEDSRSETASLVSASDASSIISSDASHVSLVSDMGDEVQIDIEEALEKLLVKRRTLQKEKPLTDEDELSIMTYRANH</sequence>
<gene>
    <name evidence="2" type="ORF">Daus18300_005459</name>
</gene>
<evidence type="ECO:0000313" key="2">
    <source>
        <dbReference type="EMBL" id="KAL1869605.1"/>
    </source>
</evidence>
<dbReference type="EMBL" id="JAWRVE010000040">
    <property type="protein sequence ID" value="KAL1869605.1"/>
    <property type="molecule type" value="Genomic_DNA"/>
</dbReference>
<keyword evidence="3" id="KW-1185">Reference proteome</keyword>
<protein>
    <submittedName>
        <fullName evidence="2">Uncharacterized protein</fullName>
    </submittedName>
</protein>
<evidence type="ECO:0000256" key="1">
    <source>
        <dbReference type="SAM" id="MobiDB-lite"/>
    </source>
</evidence>
<feature type="compositionally biased region" description="Basic and acidic residues" evidence="1">
    <location>
        <begin position="14"/>
        <end position="24"/>
    </location>
</feature>
<dbReference type="Proteomes" id="UP001583177">
    <property type="component" value="Unassembled WGS sequence"/>
</dbReference>
<reference evidence="2 3" key="1">
    <citation type="journal article" date="2024" name="IMA Fungus">
        <title>IMA Genome - F19 : A genome assembly and annotation guide to empower mycologists, including annotated draft genome sequences of Ceratocystis pirilliformis, Diaporthe australafricana, Fusarium ophioides, Paecilomyces lecythidis, and Sporothrix stenoceras.</title>
        <authorList>
            <person name="Aylward J."/>
            <person name="Wilson A.M."/>
            <person name="Visagie C.M."/>
            <person name="Spraker J."/>
            <person name="Barnes I."/>
            <person name="Buitendag C."/>
            <person name="Ceriani C."/>
            <person name="Del Mar Angel L."/>
            <person name="du Plessis D."/>
            <person name="Fuchs T."/>
            <person name="Gasser K."/>
            <person name="Kramer D."/>
            <person name="Li W."/>
            <person name="Munsamy K."/>
            <person name="Piso A."/>
            <person name="Price J.L."/>
            <person name="Sonnekus B."/>
            <person name="Thomas C."/>
            <person name="van der Nest A."/>
            <person name="van Dijk A."/>
            <person name="van Heerden A."/>
            <person name="van Vuuren N."/>
            <person name="Yilmaz N."/>
            <person name="Duong T.A."/>
            <person name="van der Merwe N.A."/>
            <person name="Wingfield M.J."/>
            <person name="Wingfield B.D."/>
        </authorList>
    </citation>
    <scope>NUCLEOTIDE SEQUENCE [LARGE SCALE GENOMIC DNA]</scope>
    <source>
        <strain evidence="2 3">CMW 18300</strain>
    </source>
</reference>
<comment type="caution">
    <text evidence="2">The sequence shown here is derived from an EMBL/GenBank/DDBJ whole genome shotgun (WGS) entry which is preliminary data.</text>
</comment>
<evidence type="ECO:0000313" key="3">
    <source>
        <dbReference type="Proteomes" id="UP001583177"/>
    </source>
</evidence>
<feature type="compositionally biased region" description="Polar residues" evidence="1">
    <location>
        <begin position="26"/>
        <end position="43"/>
    </location>
</feature>